<feature type="domain" description="NAD-dependent epimerase/dehydratase" evidence="4">
    <location>
        <begin position="154"/>
        <end position="265"/>
    </location>
</feature>
<keyword evidence="3" id="KW-0812">Transmembrane</keyword>
<reference evidence="5 6" key="1">
    <citation type="submission" date="2020-08" db="EMBL/GenBank/DDBJ databases">
        <title>Bridging the membrane lipid divide: bacteria of the FCB group superphylum have the potential to synthesize archaeal ether lipids.</title>
        <authorList>
            <person name="Villanueva L."/>
            <person name="Von Meijenfeldt F.A.B."/>
            <person name="Westbye A.B."/>
            <person name="Yadav S."/>
            <person name="Hopmans E.C."/>
            <person name="Dutilh B.E."/>
            <person name="Sinninghe Damste J.S."/>
        </authorList>
    </citation>
    <scope>NUCLEOTIDE SEQUENCE [LARGE SCALE GENOMIC DNA]</scope>
    <source>
        <strain evidence="5">NIOZ-UU82</strain>
    </source>
</reference>
<evidence type="ECO:0000256" key="3">
    <source>
        <dbReference type="SAM" id="Phobius"/>
    </source>
</evidence>
<feature type="compositionally biased region" description="Basic and acidic residues" evidence="2">
    <location>
        <begin position="161"/>
        <end position="172"/>
    </location>
</feature>
<dbReference type="EMBL" id="JACNLL010000076">
    <property type="protein sequence ID" value="MBC8200109.1"/>
    <property type="molecule type" value="Genomic_DNA"/>
</dbReference>
<keyword evidence="3" id="KW-1133">Transmembrane helix</keyword>
<organism evidence="5 6">
    <name type="scientific">Candidatus Desulfaltia bathyphila</name>
    <dbReference type="NCBI Taxonomy" id="2841697"/>
    <lineage>
        <taxon>Bacteria</taxon>
        <taxon>Pseudomonadati</taxon>
        <taxon>Thermodesulfobacteriota</taxon>
        <taxon>Desulfobacteria</taxon>
        <taxon>Desulfobacterales</taxon>
        <taxon>Desulfobacterales incertae sedis</taxon>
        <taxon>Candidatus Desulfaltia</taxon>
    </lineage>
</organism>
<dbReference type="PANTHER" id="PTHR43000">
    <property type="entry name" value="DTDP-D-GLUCOSE 4,6-DEHYDRATASE-RELATED"/>
    <property type="match status" value="1"/>
</dbReference>
<evidence type="ECO:0000313" key="5">
    <source>
        <dbReference type="EMBL" id="MBC8200109.1"/>
    </source>
</evidence>
<dbReference type="CDD" id="cd05232">
    <property type="entry name" value="UDP_G4E_4_SDR_e"/>
    <property type="match status" value="1"/>
</dbReference>
<dbReference type="AlphaFoldDB" id="A0A8J6N4I6"/>
<sequence length="359" mass="39057">MNILITGANGFIGQALCKRMLTDGYQVRGAVRGAEKTEIGYLRSDVGGLRAEVGDIGPETDWSEALDGIVGIVHLAARVHVICESAADPLAEFRKVNTAGTLNLARQAVAAGVKRFVFISTIKVNGERTRNKSRDQGSGARGQEKTEAGGQKSEVGGQGGEPKEFFSEKDVPEPQDPYAVSKWEAEQGLLAIAEETGLEVVIIRPPLVYGPGVKANFRSLMKWVRIGVPLPLGAVHNKRSFVALDNLVSFIIHCIDHPRAASEVFLISDDEDVSTTELLQKMAHAFGKRSFLLPVPVGLMIFVAGLLGKKNVADRLFGSLRVDISKARDMLGWKPVITMDEGLKRMKEGERRLEAGRRF</sequence>
<feature type="domain" description="NAD-dependent epimerase/dehydratase" evidence="4">
    <location>
        <begin position="3"/>
        <end position="130"/>
    </location>
</feature>
<dbReference type="Proteomes" id="UP000603545">
    <property type="component" value="Unassembled WGS sequence"/>
</dbReference>
<accession>A0A8J6N4I6</accession>
<evidence type="ECO:0000256" key="2">
    <source>
        <dbReference type="SAM" id="MobiDB-lite"/>
    </source>
</evidence>
<protein>
    <submittedName>
        <fullName evidence="5">SDR family oxidoreductase</fullName>
    </submittedName>
</protein>
<feature type="transmembrane region" description="Helical" evidence="3">
    <location>
        <begin position="291"/>
        <end position="308"/>
    </location>
</feature>
<evidence type="ECO:0000259" key="4">
    <source>
        <dbReference type="Pfam" id="PF01370"/>
    </source>
</evidence>
<name>A0A8J6N4I6_9BACT</name>
<comment type="similarity">
    <text evidence="1">Belongs to the NAD(P)-dependent epimerase/dehydratase family.</text>
</comment>
<evidence type="ECO:0000313" key="6">
    <source>
        <dbReference type="Proteomes" id="UP000603545"/>
    </source>
</evidence>
<dbReference type="Pfam" id="PF01370">
    <property type="entry name" value="Epimerase"/>
    <property type="match status" value="2"/>
</dbReference>
<keyword evidence="3" id="KW-0472">Membrane</keyword>
<feature type="region of interest" description="Disordered" evidence="2">
    <location>
        <begin position="128"/>
        <end position="175"/>
    </location>
</feature>
<dbReference type="InterPro" id="IPR001509">
    <property type="entry name" value="Epimerase_deHydtase"/>
</dbReference>
<gene>
    <name evidence="5" type="ORF">H8E80_08740</name>
</gene>
<comment type="caution">
    <text evidence="5">The sequence shown here is derived from an EMBL/GenBank/DDBJ whole genome shotgun (WGS) entry which is preliminary data.</text>
</comment>
<dbReference type="InterPro" id="IPR036291">
    <property type="entry name" value="NAD(P)-bd_dom_sf"/>
</dbReference>
<evidence type="ECO:0000256" key="1">
    <source>
        <dbReference type="ARBA" id="ARBA00007637"/>
    </source>
</evidence>
<dbReference type="Gene3D" id="3.40.50.720">
    <property type="entry name" value="NAD(P)-binding Rossmann-like Domain"/>
    <property type="match status" value="1"/>
</dbReference>
<dbReference type="SUPFAM" id="SSF51735">
    <property type="entry name" value="NAD(P)-binding Rossmann-fold domains"/>
    <property type="match status" value="1"/>
</dbReference>
<proteinExistence type="inferred from homology"/>